<dbReference type="GeneID" id="14406474"/>
<dbReference type="RefSeq" id="WP_015325299.1">
    <property type="nucleotide sequence ID" value="NC_019977.1"/>
</dbReference>
<keyword evidence="1" id="KW-1133">Transmembrane helix</keyword>
<feature type="transmembrane region" description="Helical" evidence="1">
    <location>
        <begin position="127"/>
        <end position="145"/>
    </location>
</feature>
<dbReference type="PANTHER" id="PTHR39085">
    <property type="entry name" value="SLL0924 PROTEIN"/>
    <property type="match status" value="1"/>
</dbReference>
<protein>
    <submittedName>
        <fullName evidence="2">Putative metal-binding protein</fullName>
    </submittedName>
</protein>
<evidence type="ECO:0000256" key="1">
    <source>
        <dbReference type="SAM" id="Phobius"/>
    </source>
</evidence>
<dbReference type="EMBL" id="CP003362">
    <property type="protein sequence ID" value="AGB50134.1"/>
    <property type="molecule type" value="Genomic_DNA"/>
</dbReference>
<reference evidence="3" key="1">
    <citation type="submission" date="2012-02" db="EMBL/GenBank/DDBJ databases">
        <title>Complete sequence of chromosome of Methanomethylovorans hollandica DSM 15978.</title>
        <authorList>
            <person name="Lucas S."/>
            <person name="Copeland A."/>
            <person name="Lapidus A."/>
            <person name="Glavina del Rio T."/>
            <person name="Dalin E."/>
            <person name="Tice H."/>
            <person name="Bruce D."/>
            <person name="Goodwin L."/>
            <person name="Pitluck S."/>
            <person name="Peters L."/>
            <person name="Mikhailova N."/>
            <person name="Held B."/>
            <person name="Kyrpides N."/>
            <person name="Mavromatis K."/>
            <person name="Ivanova N."/>
            <person name="Brettin T."/>
            <person name="Detter J.C."/>
            <person name="Han C."/>
            <person name="Larimer F."/>
            <person name="Land M."/>
            <person name="Hauser L."/>
            <person name="Markowitz V."/>
            <person name="Cheng J.-F."/>
            <person name="Hugenholtz P."/>
            <person name="Woyke T."/>
            <person name="Wu D."/>
            <person name="Spring S."/>
            <person name="Schroeder M."/>
            <person name="Brambilla E."/>
            <person name="Klenk H.-P."/>
            <person name="Eisen J.A."/>
        </authorList>
    </citation>
    <scope>NUCLEOTIDE SEQUENCE [LARGE SCALE GENOMIC DNA]</scope>
    <source>
        <strain evidence="3">DSM 15978 / NBRC 107637 / DMS1</strain>
    </source>
</reference>
<dbReference type="Pfam" id="PF09988">
    <property type="entry name" value="DUF2227"/>
    <property type="match status" value="1"/>
</dbReference>
<dbReference type="HOGENOM" id="CLU_111923_1_0_2"/>
<name>L0L1H5_METHD</name>
<sequence length="156" mass="17990">MPGGKTHETINITVLAAILAGIFYLTIWQETAILSRYMDAYTVITFSCSYLFSTFFLSPDLDTKSRPSKRWKMLRILWWPYRTIFKHRGFSHSMILGPITILLNFVLILYLLTLLSGVRLHSIPQELLIPATVGMILSIEVHIISDRFFSMVKSIF</sequence>
<accession>L0L1H5</accession>
<dbReference type="OrthoDB" id="147379at2157"/>
<dbReference type="AlphaFoldDB" id="L0L1H5"/>
<dbReference type="InterPro" id="IPR019250">
    <property type="entry name" value="DUF2227_metal-bd"/>
</dbReference>
<keyword evidence="1" id="KW-0812">Transmembrane</keyword>
<keyword evidence="1" id="KW-0472">Membrane</keyword>
<organism evidence="2 3">
    <name type="scientific">Methanomethylovorans hollandica (strain DSM 15978 / NBRC 107637 / DMS1)</name>
    <dbReference type="NCBI Taxonomy" id="867904"/>
    <lineage>
        <taxon>Archaea</taxon>
        <taxon>Methanobacteriati</taxon>
        <taxon>Methanobacteriota</taxon>
        <taxon>Stenosarchaea group</taxon>
        <taxon>Methanomicrobia</taxon>
        <taxon>Methanosarcinales</taxon>
        <taxon>Methanosarcinaceae</taxon>
        <taxon>Methanomethylovorans</taxon>
    </lineage>
</organism>
<evidence type="ECO:0000313" key="2">
    <source>
        <dbReference type="EMBL" id="AGB50134.1"/>
    </source>
</evidence>
<dbReference type="KEGG" id="mhz:Metho_1961"/>
<proteinExistence type="predicted"/>
<gene>
    <name evidence="2" type="ordered locus">Metho_1961</name>
</gene>
<keyword evidence="3" id="KW-1185">Reference proteome</keyword>
<dbReference type="Proteomes" id="UP000010866">
    <property type="component" value="Chromosome"/>
</dbReference>
<feature type="transmembrane region" description="Helical" evidence="1">
    <location>
        <begin position="95"/>
        <end position="115"/>
    </location>
</feature>
<dbReference type="PANTHER" id="PTHR39085:SF1">
    <property type="entry name" value="SLL0924 PROTEIN"/>
    <property type="match status" value="1"/>
</dbReference>
<feature type="transmembrane region" description="Helical" evidence="1">
    <location>
        <begin position="12"/>
        <end position="28"/>
    </location>
</feature>
<feature type="transmembrane region" description="Helical" evidence="1">
    <location>
        <begin position="40"/>
        <end position="61"/>
    </location>
</feature>
<evidence type="ECO:0000313" key="3">
    <source>
        <dbReference type="Proteomes" id="UP000010866"/>
    </source>
</evidence>